<dbReference type="EMBL" id="JACHIG010000015">
    <property type="protein sequence ID" value="MBB5035325.1"/>
    <property type="molecule type" value="Genomic_DNA"/>
</dbReference>
<organism evidence="2 3">
    <name type="scientific">Prosthecobacter vanneervenii</name>
    <dbReference type="NCBI Taxonomy" id="48466"/>
    <lineage>
        <taxon>Bacteria</taxon>
        <taxon>Pseudomonadati</taxon>
        <taxon>Verrucomicrobiota</taxon>
        <taxon>Verrucomicrobiia</taxon>
        <taxon>Verrucomicrobiales</taxon>
        <taxon>Verrucomicrobiaceae</taxon>
        <taxon>Prosthecobacter</taxon>
    </lineage>
</organism>
<keyword evidence="1" id="KW-0812">Transmembrane</keyword>
<dbReference type="Proteomes" id="UP000590740">
    <property type="component" value="Unassembled WGS sequence"/>
</dbReference>
<accession>A0A7W7YGB4</accession>
<name>A0A7W7YGB4_9BACT</name>
<keyword evidence="1" id="KW-0472">Membrane</keyword>
<evidence type="ECO:0000256" key="1">
    <source>
        <dbReference type="SAM" id="Phobius"/>
    </source>
</evidence>
<feature type="transmembrane region" description="Helical" evidence="1">
    <location>
        <begin position="12"/>
        <end position="29"/>
    </location>
</feature>
<dbReference type="RefSeq" id="WP_184343993.1">
    <property type="nucleotide sequence ID" value="NZ_JACHIG010000015.1"/>
</dbReference>
<protein>
    <submittedName>
        <fullName evidence="2">Uncharacterized protein</fullName>
    </submittedName>
</protein>
<gene>
    <name evidence="2" type="ORF">HNQ65_004935</name>
</gene>
<comment type="caution">
    <text evidence="2">The sequence shown here is derived from an EMBL/GenBank/DDBJ whole genome shotgun (WGS) entry which is preliminary data.</text>
</comment>
<proteinExistence type="predicted"/>
<dbReference type="AlphaFoldDB" id="A0A7W7YGB4"/>
<evidence type="ECO:0000313" key="3">
    <source>
        <dbReference type="Proteomes" id="UP000590740"/>
    </source>
</evidence>
<keyword evidence="3" id="KW-1185">Reference proteome</keyword>
<keyword evidence="1" id="KW-1133">Transmembrane helix</keyword>
<reference evidence="2 3" key="1">
    <citation type="submission" date="2020-08" db="EMBL/GenBank/DDBJ databases">
        <title>Genomic Encyclopedia of Type Strains, Phase IV (KMG-IV): sequencing the most valuable type-strain genomes for metagenomic binning, comparative biology and taxonomic classification.</title>
        <authorList>
            <person name="Goeker M."/>
        </authorList>
    </citation>
    <scope>NUCLEOTIDE SEQUENCE [LARGE SCALE GENOMIC DNA]</scope>
    <source>
        <strain evidence="2 3">DSM 12252</strain>
    </source>
</reference>
<evidence type="ECO:0000313" key="2">
    <source>
        <dbReference type="EMBL" id="MBB5035325.1"/>
    </source>
</evidence>
<sequence>MTTRDSNRKFQPGPGWLLFFGMIAVLVFNRNSRDVVKAMMEQVKVQTHRMGTEYDGLKSTLKKKREEAGKTTVD</sequence>